<evidence type="ECO:0000313" key="2">
    <source>
        <dbReference type="Proteomes" id="UP000183299"/>
    </source>
</evidence>
<proteinExistence type="predicted"/>
<reference evidence="1 2" key="1">
    <citation type="submission" date="2016-10" db="EMBL/GenBank/DDBJ databases">
        <authorList>
            <person name="de Groot N.N."/>
        </authorList>
    </citation>
    <scope>NUCLEOTIDE SEQUENCE [LARGE SCALE GENOMIC DNA]</scope>
    <source>
        <strain evidence="1 2">CGMCC 1.8891</strain>
    </source>
</reference>
<evidence type="ECO:0000313" key="1">
    <source>
        <dbReference type="EMBL" id="SFJ55283.1"/>
    </source>
</evidence>
<name>A0A1I3S8X6_9RHOB</name>
<dbReference type="Proteomes" id="UP000183299">
    <property type="component" value="Unassembled WGS sequence"/>
</dbReference>
<dbReference type="AlphaFoldDB" id="A0A1I3S8X6"/>
<dbReference type="OrthoDB" id="554104at2"/>
<dbReference type="GO" id="GO:0016020">
    <property type="term" value="C:membrane"/>
    <property type="evidence" value="ECO:0007669"/>
    <property type="project" value="InterPro"/>
</dbReference>
<protein>
    <submittedName>
        <fullName evidence="1">Sulfotransferase family protein</fullName>
    </submittedName>
</protein>
<dbReference type="Pfam" id="PF03567">
    <property type="entry name" value="Sulfotransfer_2"/>
    <property type="match status" value="1"/>
</dbReference>
<organism evidence="1 2">
    <name type="scientific">Celeribacter halophilus</name>
    <dbReference type="NCBI Taxonomy" id="576117"/>
    <lineage>
        <taxon>Bacteria</taxon>
        <taxon>Pseudomonadati</taxon>
        <taxon>Pseudomonadota</taxon>
        <taxon>Alphaproteobacteria</taxon>
        <taxon>Rhodobacterales</taxon>
        <taxon>Roseobacteraceae</taxon>
        <taxon>Celeribacter</taxon>
    </lineage>
</organism>
<accession>A0A1I3S8X6</accession>
<keyword evidence="2" id="KW-1185">Reference proteome</keyword>
<dbReference type="InterPro" id="IPR005331">
    <property type="entry name" value="Sulfotransferase"/>
</dbReference>
<keyword evidence="1" id="KW-0808">Transferase</keyword>
<gene>
    <name evidence="1" type="ORF">SAMN04488138_106103</name>
</gene>
<sequence length="244" mass="28680">MASRIKDNLLNKILRFSYADHHLIWLPQQKLGYFRIPKAANSSIRFQLAKTFQLTGKKGLRPNQDKFWAQQDEMQAVNLTHEEFFERTDRDDAWLFTFVRHPVTRLYSCWNNKIIENTTLARAFKKMGVELGMDFPSFVQKVYDAPDEKADIHVRSQASILTREGRLLPHFVGRVECMEADWDHVRFETSIRGVGLGPLRHVNARQKDGFDPTEIIPAPTLKLIRERFEQDFKLFYPRELTKNV</sequence>
<dbReference type="GO" id="GO:0008146">
    <property type="term" value="F:sulfotransferase activity"/>
    <property type="evidence" value="ECO:0007669"/>
    <property type="project" value="InterPro"/>
</dbReference>
<dbReference type="EMBL" id="FORY01000006">
    <property type="protein sequence ID" value="SFJ55283.1"/>
    <property type="molecule type" value="Genomic_DNA"/>
</dbReference>